<name>A0A1I4G153_9RHOB</name>
<feature type="signal peptide" evidence="5">
    <location>
        <begin position="1"/>
        <end position="19"/>
    </location>
</feature>
<feature type="domain" description="Cytochrome c" evidence="6">
    <location>
        <begin position="19"/>
        <end position="115"/>
    </location>
</feature>
<dbReference type="GO" id="GO:0009055">
    <property type="term" value="F:electron transfer activity"/>
    <property type="evidence" value="ECO:0007669"/>
    <property type="project" value="InterPro"/>
</dbReference>
<dbReference type="PROSITE" id="PS51007">
    <property type="entry name" value="CYTC"/>
    <property type="match status" value="1"/>
</dbReference>
<reference evidence="8" key="1">
    <citation type="submission" date="2016-10" db="EMBL/GenBank/DDBJ databases">
        <authorList>
            <person name="Varghese N."/>
            <person name="Submissions S."/>
        </authorList>
    </citation>
    <scope>NUCLEOTIDE SEQUENCE [LARGE SCALE GENOMIC DNA]</scope>
    <source>
        <strain evidence="8">DSM 28453</strain>
    </source>
</reference>
<dbReference type="GO" id="GO:0046872">
    <property type="term" value="F:metal ion binding"/>
    <property type="evidence" value="ECO:0007669"/>
    <property type="project" value="UniProtKB-KW"/>
</dbReference>
<keyword evidence="5" id="KW-0732">Signal</keyword>
<keyword evidence="1 4" id="KW-0349">Heme</keyword>
<organism evidence="7 8">
    <name type="scientific">Shimia haliotis</name>
    <dbReference type="NCBI Taxonomy" id="1280847"/>
    <lineage>
        <taxon>Bacteria</taxon>
        <taxon>Pseudomonadati</taxon>
        <taxon>Pseudomonadota</taxon>
        <taxon>Alphaproteobacteria</taxon>
        <taxon>Rhodobacterales</taxon>
        <taxon>Roseobacteraceae</taxon>
    </lineage>
</organism>
<dbReference type="Gene3D" id="1.10.760.10">
    <property type="entry name" value="Cytochrome c-like domain"/>
    <property type="match status" value="1"/>
</dbReference>
<dbReference type="Pfam" id="PF00034">
    <property type="entry name" value="Cytochrom_C"/>
    <property type="match status" value="1"/>
</dbReference>
<feature type="chain" id="PRO_5011624474" evidence="5">
    <location>
        <begin position="20"/>
        <end position="116"/>
    </location>
</feature>
<dbReference type="SUPFAM" id="SSF46626">
    <property type="entry name" value="Cytochrome c"/>
    <property type="match status" value="1"/>
</dbReference>
<evidence type="ECO:0000313" key="7">
    <source>
        <dbReference type="EMBL" id="SFL23754.1"/>
    </source>
</evidence>
<dbReference type="EMBL" id="FOSZ01000007">
    <property type="protein sequence ID" value="SFL23754.1"/>
    <property type="molecule type" value="Genomic_DNA"/>
</dbReference>
<dbReference type="AlphaFoldDB" id="A0A1I4G153"/>
<keyword evidence="2 4" id="KW-0479">Metal-binding</keyword>
<gene>
    <name evidence="7" type="ORF">SAMN04488036_107108</name>
</gene>
<evidence type="ECO:0000256" key="2">
    <source>
        <dbReference type="ARBA" id="ARBA00022723"/>
    </source>
</evidence>
<dbReference type="PROSITE" id="PS51257">
    <property type="entry name" value="PROKAR_LIPOPROTEIN"/>
    <property type="match status" value="1"/>
</dbReference>
<sequence>MWRTAGWLCLPALVVACGAGFPTGKTVFDENCAVCHGTGGLGDGPFADKFLSVPPDLTVLTRNNGGEFPTLYVTNIIEGHGRGDHFSGAMPEFAVTLEGKAFRIEPLVDYIESLQK</sequence>
<evidence type="ECO:0000256" key="1">
    <source>
        <dbReference type="ARBA" id="ARBA00022617"/>
    </source>
</evidence>
<dbReference type="InterPro" id="IPR036909">
    <property type="entry name" value="Cyt_c-like_dom_sf"/>
</dbReference>
<dbReference type="InterPro" id="IPR009056">
    <property type="entry name" value="Cyt_c-like_dom"/>
</dbReference>
<accession>A0A1I4G153</accession>
<keyword evidence="8" id="KW-1185">Reference proteome</keyword>
<evidence type="ECO:0000313" key="8">
    <source>
        <dbReference type="Proteomes" id="UP000198851"/>
    </source>
</evidence>
<evidence type="ECO:0000256" key="5">
    <source>
        <dbReference type="SAM" id="SignalP"/>
    </source>
</evidence>
<dbReference type="STRING" id="1280847.SAMN04488036_107108"/>
<evidence type="ECO:0000259" key="6">
    <source>
        <dbReference type="PROSITE" id="PS51007"/>
    </source>
</evidence>
<proteinExistence type="predicted"/>
<keyword evidence="3 4" id="KW-0408">Iron</keyword>
<dbReference type="Proteomes" id="UP000198851">
    <property type="component" value="Unassembled WGS sequence"/>
</dbReference>
<evidence type="ECO:0000256" key="3">
    <source>
        <dbReference type="ARBA" id="ARBA00023004"/>
    </source>
</evidence>
<protein>
    <submittedName>
        <fullName evidence="7">Cytochrome C oxidase, cbb3-type, subunit III</fullName>
    </submittedName>
</protein>
<dbReference type="RefSeq" id="WP_093325154.1">
    <property type="nucleotide sequence ID" value="NZ_FOSZ01000007.1"/>
</dbReference>
<evidence type="ECO:0000256" key="4">
    <source>
        <dbReference type="PROSITE-ProRule" id="PRU00433"/>
    </source>
</evidence>
<dbReference type="GO" id="GO:0020037">
    <property type="term" value="F:heme binding"/>
    <property type="evidence" value="ECO:0007669"/>
    <property type="project" value="InterPro"/>
</dbReference>